<evidence type="ECO:0000256" key="2">
    <source>
        <dbReference type="SAM" id="Phobius"/>
    </source>
</evidence>
<feature type="compositionally biased region" description="Basic and acidic residues" evidence="1">
    <location>
        <begin position="580"/>
        <end position="601"/>
    </location>
</feature>
<organism evidence="3 4">
    <name type="scientific">Funneliformis caledonium</name>
    <dbReference type="NCBI Taxonomy" id="1117310"/>
    <lineage>
        <taxon>Eukaryota</taxon>
        <taxon>Fungi</taxon>
        <taxon>Fungi incertae sedis</taxon>
        <taxon>Mucoromycota</taxon>
        <taxon>Glomeromycotina</taxon>
        <taxon>Glomeromycetes</taxon>
        <taxon>Glomerales</taxon>
        <taxon>Glomeraceae</taxon>
        <taxon>Funneliformis</taxon>
    </lineage>
</organism>
<evidence type="ECO:0000256" key="1">
    <source>
        <dbReference type="SAM" id="MobiDB-lite"/>
    </source>
</evidence>
<name>A0A9N9GVT0_9GLOM</name>
<feature type="region of interest" description="Disordered" evidence="1">
    <location>
        <begin position="118"/>
        <end position="137"/>
    </location>
</feature>
<feature type="transmembrane region" description="Helical" evidence="2">
    <location>
        <begin position="501"/>
        <end position="520"/>
    </location>
</feature>
<evidence type="ECO:0000313" key="3">
    <source>
        <dbReference type="EMBL" id="CAG8637976.1"/>
    </source>
</evidence>
<reference evidence="3" key="1">
    <citation type="submission" date="2021-06" db="EMBL/GenBank/DDBJ databases">
        <authorList>
            <person name="Kallberg Y."/>
            <person name="Tangrot J."/>
            <person name="Rosling A."/>
        </authorList>
    </citation>
    <scope>NUCLEOTIDE SEQUENCE</scope>
    <source>
        <strain evidence="3">UK204</strain>
    </source>
</reference>
<comment type="caution">
    <text evidence="3">The sequence shown here is derived from an EMBL/GenBank/DDBJ whole genome shotgun (WGS) entry which is preliminary data.</text>
</comment>
<keyword evidence="2" id="KW-0472">Membrane</keyword>
<dbReference type="EMBL" id="CAJVPQ010003810">
    <property type="protein sequence ID" value="CAG8637976.1"/>
    <property type="molecule type" value="Genomic_DNA"/>
</dbReference>
<dbReference type="OrthoDB" id="2443690at2759"/>
<feature type="region of interest" description="Disordered" evidence="1">
    <location>
        <begin position="562"/>
        <end position="601"/>
    </location>
</feature>
<protein>
    <submittedName>
        <fullName evidence="3">242_t:CDS:1</fullName>
    </submittedName>
</protein>
<sequence>MTATLRSNIHVHFLAPDYLDVNDYFKKVDAQDWKLKHYLNYHLETENIIPAWTTVYEDWIYSLDVISKTNHKKVPNSISSFCKDLTNFNTFEGEIILERSIYSSQKLSELLQGMTDIKKKRSQDDDDDNKAGLSNEKRSRHEMHEYTYLSYEREYYQREQDELLILECSIEAEEPLIEWEFSTPKPDWLDKMAWEHQSLTSTMFSNNDPKIRHELSSNPILWKIIDLSDQRITNLLSENELSELNTIISTSLKNWTILEPMAERYLYSLAKLDGNQLRIIGEIVRPKGTHGAILELQKILNNIKEKSPEESDDLFEDKDTFENDDKNLHEEILLSIEDHTNADVAFIFDLIRFTCKMIAKGIPQRQNSERDIDMFIKRHVFDTILDSHFGEVVSRTSRNRRVEAIDAPSNTEGYHLDWMFTKHDLGKELCWGREFSLCERTGSKSEDTRKVLSNTLKVQKTLRDMHRNLFESISAESSGTLSKPVLHASTKLLMPGFLSSYFFLRIILIIYIGGGFYVSVNLADFYIPTKYDELESILKISRTMLQIKKLLSTTISRFKSMKNRAEKEKFSPGKVKVPTRKQEFRSPQKSKNPIEQKRPDK</sequence>
<dbReference type="AlphaFoldDB" id="A0A9N9GVT0"/>
<keyword evidence="4" id="KW-1185">Reference proteome</keyword>
<dbReference type="Proteomes" id="UP000789570">
    <property type="component" value="Unassembled WGS sequence"/>
</dbReference>
<keyword evidence="2" id="KW-1133">Transmembrane helix</keyword>
<keyword evidence="2" id="KW-0812">Transmembrane</keyword>
<proteinExistence type="predicted"/>
<gene>
    <name evidence="3" type="ORF">FCALED_LOCUS10414</name>
</gene>
<evidence type="ECO:0000313" key="4">
    <source>
        <dbReference type="Proteomes" id="UP000789570"/>
    </source>
</evidence>
<accession>A0A9N9GVT0</accession>